<dbReference type="Proteomes" id="UP000319619">
    <property type="component" value="Unassembled WGS sequence"/>
</dbReference>
<evidence type="ECO:0000259" key="2">
    <source>
        <dbReference type="Pfam" id="PF03703"/>
    </source>
</evidence>
<dbReference type="Pfam" id="PF03703">
    <property type="entry name" value="bPH_2"/>
    <property type="match status" value="1"/>
</dbReference>
<protein>
    <recommendedName>
        <fullName evidence="2">YdbS-like PH domain-containing protein</fullName>
    </recommendedName>
</protein>
<organism evidence="3 4">
    <name type="scientific">candidate division LCP-89 bacterium B3_LCP</name>
    <dbReference type="NCBI Taxonomy" id="2012998"/>
    <lineage>
        <taxon>Bacteria</taxon>
        <taxon>Pseudomonadati</taxon>
        <taxon>Bacteria division LCP-89</taxon>
    </lineage>
</organism>
<evidence type="ECO:0000313" key="3">
    <source>
        <dbReference type="EMBL" id="TKJ38375.1"/>
    </source>
</evidence>
<dbReference type="PANTHER" id="PTHR34473">
    <property type="entry name" value="UPF0699 TRANSMEMBRANE PROTEIN YDBS"/>
    <property type="match status" value="1"/>
</dbReference>
<dbReference type="AlphaFoldDB" id="A0A532UTV3"/>
<name>A0A532UTV3_UNCL8</name>
<proteinExistence type="predicted"/>
<dbReference type="EMBL" id="NJBN01000010">
    <property type="protein sequence ID" value="TKJ38375.1"/>
    <property type="molecule type" value="Genomic_DNA"/>
</dbReference>
<keyword evidence="1" id="KW-1133">Transmembrane helix</keyword>
<evidence type="ECO:0000256" key="1">
    <source>
        <dbReference type="SAM" id="Phobius"/>
    </source>
</evidence>
<accession>A0A532UTV3</accession>
<evidence type="ECO:0000313" key="4">
    <source>
        <dbReference type="Proteomes" id="UP000319619"/>
    </source>
</evidence>
<sequence>MEPLNITPEKQQRTIWFLTLLSLTIPVLIGFIILSLITEPVLFIFFSLVWLVIAVLIAIWLPAFYKSLEYVIDDEGVKGKRGVFWRKHATVFYQKITNVDVTQGPVQRLYNIGTIHVQTAGAGGQQGTRAELQIIGVKDYDQLKNTIMAHLPIAKPSTAVISPDSATVSDESAALSGILDELKAIRQLLEKQGN</sequence>
<gene>
    <name evidence="3" type="ORF">CEE37_12710</name>
</gene>
<keyword evidence="1" id="KW-0812">Transmembrane</keyword>
<comment type="caution">
    <text evidence="3">The sequence shown here is derived from an EMBL/GenBank/DDBJ whole genome shotgun (WGS) entry which is preliminary data.</text>
</comment>
<feature type="domain" description="YdbS-like PH" evidence="2">
    <location>
        <begin position="65"/>
        <end position="147"/>
    </location>
</feature>
<dbReference type="InterPro" id="IPR005182">
    <property type="entry name" value="YdbS-like_PH"/>
</dbReference>
<keyword evidence="1" id="KW-0472">Membrane</keyword>
<feature type="transmembrane region" description="Helical" evidence="1">
    <location>
        <begin position="15"/>
        <end position="37"/>
    </location>
</feature>
<dbReference type="PANTHER" id="PTHR34473:SF2">
    <property type="entry name" value="UPF0699 TRANSMEMBRANE PROTEIN YDBT"/>
    <property type="match status" value="1"/>
</dbReference>
<reference evidence="3 4" key="1">
    <citation type="submission" date="2017-06" db="EMBL/GenBank/DDBJ databases">
        <title>Novel microbial phyla capable of carbon fixation and sulfur reduction in deep-sea sediments.</title>
        <authorList>
            <person name="Huang J."/>
            <person name="Baker B."/>
            <person name="Wang Y."/>
        </authorList>
    </citation>
    <scope>NUCLEOTIDE SEQUENCE [LARGE SCALE GENOMIC DNA]</scope>
    <source>
        <strain evidence="3">B3_LCP</strain>
    </source>
</reference>
<feature type="transmembrane region" description="Helical" evidence="1">
    <location>
        <begin position="43"/>
        <end position="65"/>
    </location>
</feature>